<evidence type="ECO:0000313" key="2">
    <source>
        <dbReference type="Proteomes" id="UP000318538"/>
    </source>
</evidence>
<evidence type="ECO:0000313" key="1">
    <source>
        <dbReference type="EMBL" id="QDT07149.1"/>
    </source>
</evidence>
<dbReference type="Proteomes" id="UP000318538">
    <property type="component" value="Chromosome"/>
</dbReference>
<proteinExistence type="predicted"/>
<dbReference type="AlphaFoldDB" id="A0A517NJ31"/>
<dbReference type="EMBL" id="CP036525">
    <property type="protein sequence ID" value="QDT07149.1"/>
    <property type="molecule type" value="Genomic_DNA"/>
</dbReference>
<sequence>MCNPPPPFQSFVRLPNQRFWGAAGGDIPAIHRLTNGGRHCPHRRLGPDRASGICPQCQRSVPRVSHLYRASARRPEVRHGLERIRPRNTLWARRDAEKPTFGGTRFCRTGPCASSYTDDPRMAQSAITKVTCSIPTIIPRFCRLDPAACIAASTRPASASGFRHEGPLCYGNPHNPNTPHVENRIS</sequence>
<dbReference type="KEGG" id="rlc:K227x_55740"/>
<keyword evidence="2" id="KW-1185">Reference proteome</keyword>
<organism evidence="1 2">
    <name type="scientific">Rubripirellula lacrimiformis</name>
    <dbReference type="NCBI Taxonomy" id="1930273"/>
    <lineage>
        <taxon>Bacteria</taxon>
        <taxon>Pseudomonadati</taxon>
        <taxon>Planctomycetota</taxon>
        <taxon>Planctomycetia</taxon>
        <taxon>Pirellulales</taxon>
        <taxon>Pirellulaceae</taxon>
        <taxon>Rubripirellula</taxon>
    </lineage>
</organism>
<name>A0A517NJ31_9BACT</name>
<accession>A0A517NJ31</accession>
<protein>
    <submittedName>
        <fullName evidence="1">Uncharacterized protein</fullName>
    </submittedName>
</protein>
<gene>
    <name evidence="1" type="ORF">K227x_55740</name>
</gene>
<reference evidence="1 2" key="1">
    <citation type="submission" date="2019-02" db="EMBL/GenBank/DDBJ databases">
        <title>Deep-cultivation of Planctomycetes and their phenomic and genomic characterization uncovers novel biology.</title>
        <authorList>
            <person name="Wiegand S."/>
            <person name="Jogler M."/>
            <person name="Boedeker C."/>
            <person name="Pinto D."/>
            <person name="Vollmers J."/>
            <person name="Rivas-Marin E."/>
            <person name="Kohn T."/>
            <person name="Peeters S.H."/>
            <person name="Heuer A."/>
            <person name="Rast P."/>
            <person name="Oberbeckmann S."/>
            <person name="Bunk B."/>
            <person name="Jeske O."/>
            <person name="Meyerdierks A."/>
            <person name="Storesund J.E."/>
            <person name="Kallscheuer N."/>
            <person name="Luecker S."/>
            <person name="Lage O.M."/>
            <person name="Pohl T."/>
            <person name="Merkel B.J."/>
            <person name="Hornburger P."/>
            <person name="Mueller R.-W."/>
            <person name="Bruemmer F."/>
            <person name="Labrenz M."/>
            <person name="Spormann A.M."/>
            <person name="Op den Camp H."/>
            <person name="Overmann J."/>
            <person name="Amann R."/>
            <person name="Jetten M.S.M."/>
            <person name="Mascher T."/>
            <person name="Medema M.H."/>
            <person name="Devos D.P."/>
            <person name="Kaster A.-K."/>
            <person name="Ovreas L."/>
            <person name="Rohde M."/>
            <person name="Galperin M.Y."/>
            <person name="Jogler C."/>
        </authorList>
    </citation>
    <scope>NUCLEOTIDE SEQUENCE [LARGE SCALE GENOMIC DNA]</scope>
    <source>
        <strain evidence="1 2">K22_7</strain>
    </source>
</reference>